<feature type="domain" description="PKD" evidence="1">
    <location>
        <begin position="154"/>
        <end position="239"/>
    </location>
</feature>
<dbReference type="InterPro" id="IPR035986">
    <property type="entry name" value="PKD_dom_sf"/>
</dbReference>
<dbReference type="Gene3D" id="2.60.40.10">
    <property type="entry name" value="Immunoglobulins"/>
    <property type="match status" value="3"/>
</dbReference>
<dbReference type="Gene3D" id="1.10.101.10">
    <property type="entry name" value="PGBD-like superfamily/PGBD"/>
    <property type="match status" value="1"/>
</dbReference>
<dbReference type="InterPro" id="IPR000601">
    <property type="entry name" value="PKD_dom"/>
</dbReference>
<dbReference type="InterPro" id="IPR036366">
    <property type="entry name" value="PGBDSf"/>
</dbReference>
<dbReference type="PROSITE" id="PS50093">
    <property type="entry name" value="PKD"/>
    <property type="match status" value="1"/>
</dbReference>
<dbReference type="SUPFAM" id="SSF47090">
    <property type="entry name" value="PGBD-like"/>
    <property type="match status" value="1"/>
</dbReference>
<proteinExistence type="predicted"/>
<sequence length="547" mass="55928">MGAFLLAPFAASAVTVAELQAQAQALLAQVAALQAQYGGNTAGNVTYGTGNASLCPQLGRSVYRGISGPDVLRLQKFLAGDPGIYPEAILSGYFGVNTERAVQRWQTKYHIIAAGPGYGVAGPRTAAAMAILCSTGSYNGVSGPATQKPVSGFISVSPISGEAPLTVNVTATVNTANSCTGAIYTLEYGDGSAPQQIPVSARNCEQLNQTYPHVYQYGGTYQVRLSAGTHSTTATVTVSGAPKPPPPVYTSGLPSETFSASPNSGPAPLTVTFTGTVNSNDAGFCLGGCASALDFGDGTMASVDLPATVGGWLNYTATHIYKQSGGYKATLYQGGAGSAQPKVGSVTIIVDTGTNPATYTYSAPVISTSTSNALALSVEFDLPSACTGYLLSWGDGSTDAVQNDSGTSGCTQARAVKTLSHTYAAGGNYTVTLRRGPTLARVDAVPVALIAPASAYIYSSPTPSASATAPLTVNLEFDLPSSCTGYRLSWGDGPADSMQNDGGTGCAQTPVVKTLAHTYAATGTYTMVLKRGPTLTRKDDVSLTIYQ</sequence>
<evidence type="ECO:0000259" key="1">
    <source>
        <dbReference type="PROSITE" id="PS50093"/>
    </source>
</evidence>
<evidence type="ECO:0000313" key="3">
    <source>
        <dbReference type="Proteomes" id="UP000177652"/>
    </source>
</evidence>
<comment type="caution">
    <text evidence="2">The sequence shown here is derived from an EMBL/GenBank/DDBJ whole genome shotgun (WGS) entry which is preliminary data.</text>
</comment>
<dbReference type="EMBL" id="MFLK01000039">
    <property type="protein sequence ID" value="OGG65664.1"/>
    <property type="molecule type" value="Genomic_DNA"/>
</dbReference>
<dbReference type="InterPro" id="IPR013783">
    <property type="entry name" value="Ig-like_fold"/>
</dbReference>
<dbReference type="STRING" id="1798497.A3D71_04280"/>
<gene>
    <name evidence="2" type="ORF">A3D71_04280</name>
</gene>
<reference evidence="2 3" key="1">
    <citation type="journal article" date="2016" name="Nat. Commun.">
        <title>Thousands of microbial genomes shed light on interconnected biogeochemical processes in an aquifer system.</title>
        <authorList>
            <person name="Anantharaman K."/>
            <person name="Brown C.T."/>
            <person name="Hug L.A."/>
            <person name="Sharon I."/>
            <person name="Castelle C.J."/>
            <person name="Probst A.J."/>
            <person name="Thomas B.C."/>
            <person name="Singh A."/>
            <person name="Wilkins M.J."/>
            <person name="Karaoz U."/>
            <person name="Brodie E.L."/>
            <person name="Williams K.H."/>
            <person name="Hubbard S.S."/>
            <person name="Banfield J.F."/>
        </authorList>
    </citation>
    <scope>NUCLEOTIDE SEQUENCE [LARGE SCALE GENOMIC DNA]</scope>
</reference>
<name>A0A1F6DW63_9BACT</name>
<dbReference type="InterPro" id="IPR022409">
    <property type="entry name" value="PKD/Chitinase_dom"/>
</dbReference>
<dbReference type="SUPFAM" id="SSF49299">
    <property type="entry name" value="PKD domain"/>
    <property type="match status" value="3"/>
</dbReference>
<dbReference type="AlphaFoldDB" id="A0A1F6DW63"/>
<dbReference type="InterPro" id="IPR036365">
    <property type="entry name" value="PGBD-like_sf"/>
</dbReference>
<organism evidence="2 3">
    <name type="scientific">Candidatus Kaiserbacteria bacterium RIFCSPHIGHO2_02_FULL_55_20</name>
    <dbReference type="NCBI Taxonomy" id="1798497"/>
    <lineage>
        <taxon>Bacteria</taxon>
        <taxon>Candidatus Kaiseribacteriota</taxon>
    </lineage>
</organism>
<accession>A0A1F6DW63</accession>
<dbReference type="SMART" id="SM00089">
    <property type="entry name" value="PKD"/>
    <property type="match status" value="3"/>
</dbReference>
<evidence type="ECO:0000313" key="2">
    <source>
        <dbReference type="EMBL" id="OGG65664.1"/>
    </source>
</evidence>
<dbReference type="Proteomes" id="UP000177652">
    <property type="component" value="Unassembled WGS sequence"/>
</dbReference>
<protein>
    <recommendedName>
        <fullName evidence="1">PKD domain-containing protein</fullName>
    </recommendedName>
</protein>